<proteinExistence type="predicted"/>
<dbReference type="PANTHER" id="PTHR23417">
    <property type="entry name" value="3-DEOXY-D-MANNO-OCTULOSONIC-ACID TRANSFERASE/TRNA GUANINE-N 7 - -METHYLTRANSFERASE"/>
    <property type="match status" value="1"/>
</dbReference>
<name>A0A9P7XZ08_9FUNG</name>
<reference evidence="7" key="1">
    <citation type="submission" date="2021-06" db="EMBL/GenBank/DDBJ databases">
        <title>Genome Sequence of Mortierella hyaline Strain SCG-10, a Cold-Adapted, Nitrate-Reducing Fungus Isolated from Soil in Minnesota, USA.</title>
        <authorList>
            <person name="Aldossari N."/>
        </authorList>
    </citation>
    <scope>NUCLEOTIDE SEQUENCE</scope>
    <source>
        <strain evidence="7">SCG-10</strain>
    </source>
</reference>
<evidence type="ECO:0000256" key="1">
    <source>
        <dbReference type="ARBA" id="ARBA00000142"/>
    </source>
</evidence>
<keyword evidence="6" id="KW-0819">tRNA processing</keyword>
<dbReference type="EC" id="2.1.1.33" evidence="2"/>
<evidence type="ECO:0000256" key="2">
    <source>
        <dbReference type="ARBA" id="ARBA00011977"/>
    </source>
</evidence>
<evidence type="ECO:0000256" key="3">
    <source>
        <dbReference type="ARBA" id="ARBA00022603"/>
    </source>
</evidence>
<protein>
    <recommendedName>
        <fullName evidence="2">tRNA (guanine(46)-N(7))-methyltransferase</fullName>
        <ecNumber evidence="2">2.1.1.33</ecNumber>
    </recommendedName>
</protein>
<evidence type="ECO:0000256" key="4">
    <source>
        <dbReference type="ARBA" id="ARBA00022679"/>
    </source>
</evidence>
<keyword evidence="5" id="KW-0949">S-adenosyl-L-methionine</keyword>
<evidence type="ECO:0000313" key="8">
    <source>
        <dbReference type="Proteomes" id="UP000707451"/>
    </source>
</evidence>
<comment type="caution">
    <text evidence="7">The sequence shown here is derived from an EMBL/GenBank/DDBJ whole genome shotgun (WGS) entry which is preliminary data.</text>
</comment>
<sequence length="136" mass="15375">MDWSKNFPQHFAPKDSDAAVEGAVTKDSGKKVEFADIGCGYGGLLVALSTVFPDTLMLGMEIRVKVEEYVNQKILALRQNHPGSYDNVSILRMNAMKFLPNFFEKHQVGIQGTGFRMIWMVDNLRLALTGYRFNRL</sequence>
<dbReference type="PROSITE" id="PS51625">
    <property type="entry name" value="SAM_MT_TRMB"/>
    <property type="match status" value="1"/>
</dbReference>
<dbReference type="EMBL" id="JAHRHY010000004">
    <property type="protein sequence ID" value="KAG9070144.1"/>
    <property type="molecule type" value="Genomic_DNA"/>
</dbReference>
<keyword evidence="8" id="KW-1185">Reference proteome</keyword>
<evidence type="ECO:0000256" key="6">
    <source>
        <dbReference type="ARBA" id="ARBA00022694"/>
    </source>
</evidence>
<dbReference type="GO" id="GO:0008176">
    <property type="term" value="F:tRNA (guanine(46)-N7)-methyltransferase activity"/>
    <property type="evidence" value="ECO:0007669"/>
    <property type="project" value="UniProtKB-EC"/>
</dbReference>
<dbReference type="PANTHER" id="PTHR23417:SF16">
    <property type="entry name" value="TRNA (GUANINE-N(7)-)-METHYLTRANSFERASE"/>
    <property type="match status" value="1"/>
</dbReference>
<evidence type="ECO:0000313" key="7">
    <source>
        <dbReference type="EMBL" id="KAG9070144.1"/>
    </source>
</evidence>
<comment type="catalytic activity">
    <reaction evidence="1">
        <text>guanosine(46) in tRNA + S-adenosyl-L-methionine = N(7)-methylguanosine(46) in tRNA + S-adenosyl-L-homocysteine</text>
        <dbReference type="Rhea" id="RHEA:42708"/>
        <dbReference type="Rhea" id="RHEA-COMP:10188"/>
        <dbReference type="Rhea" id="RHEA-COMP:10189"/>
        <dbReference type="ChEBI" id="CHEBI:57856"/>
        <dbReference type="ChEBI" id="CHEBI:59789"/>
        <dbReference type="ChEBI" id="CHEBI:74269"/>
        <dbReference type="ChEBI" id="CHEBI:74480"/>
        <dbReference type="EC" id="2.1.1.33"/>
    </reaction>
</comment>
<dbReference type="AlphaFoldDB" id="A0A9P7XZ08"/>
<organism evidence="7 8">
    <name type="scientific">Linnemannia hyalina</name>
    <dbReference type="NCBI Taxonomy" id="64524"/>
    <lineage>
        <taxon>Eukaryota</taxon>
        <taxon>Fungi</taxon>
        <taxon>Fungi incertae sedis</taxon>
        <taxon>Mucoromycota</taxon>
        <taxon>Mortierellomycotina</taxon>
        <taxon>Mortierellomycetes</taxon>
        <taxon>Mortierellales</taxon>
        <taxon>Mortierellaceae</taxon>
        <taxon>Linnemannia</taxon>
    </lineage>
</organism>
<dbReference type="SUPFAM" id="SSF53335">
    <property type="entry name" value="S-adenosyl-L-methionine-dependent methyltransferases"/>
    <property type="match status" value="1"/>
</dbReference>
<accession>A0A9P7XZ08</accession>
<dbReference type="InterPro" id="IPR003358">
    <property type="entry name" value="tRNA_(Gua-N-7)_MeTrfase_Trmb"/>
</dbReference>
<gene>
    <name evidence="7" type="ORF">KI688_009476</name>
</gene>
<dbReference type="Pfam" id="PF02390">
    <property type="entry name" value="Methyltransf_4"/>
    <property type="match status" value="1"/>
</dbReference>
<dbReference type="Gene3D" id="3.40.50.150">
    <property type="entry name" value="Vaccinia Virus protein VP39"/>
    <property type="match status" value="1"/>
</dbReference>
<dbReference type="OrthoDB" id="47276at2759"/>
<dbReference type="InterPro" id="IPR029063">
    <property type="entry name" value="SAM-dependent_MTases_sf"/>
</dbReference>
<keyword evidence="4" id="KW-0808">Transferase</keyword>
<dbReference type="Proteomes" id="UP000707451">
    <property type="component" value="Unassembled WGS sequence"/>
</dbReference>
<dbReference type="GO" id="GO:0043527">
    <property type="term" value="C:tRNA methyltransferase complex"/>
    <property type="evidence" value="ECO:0007669"/>
    <property type="project" value="TreeGrafter"/>
</dbReference>
<evidence type="ECO:0000256" key="5">
    <source>
        <dbReference type="ARBA" id="ARBA00022691"/>
    </source>
</evidence>
<keyword evidence="3" id="KW-0489">Methyltransferase</keyword>